<protein>
    <submittedName>
        <fullName evidence="2">Uncharacterized protein</fullName>
    </submittedName>
</protein>
<sequence>MTKDVRNIRLNSVGTTAFVLGCSIALQGCVAAAFPLAAGGLLGERTIFARKGDVPQPDPIVEVATTGQQSEVANSDLVPVKQEPATALPPASSASADFNAAFANGAKVNAATSPDPISSSPVSPRPVSASPSAPEPITMPAPMTASLAAEVPANPAPIERPTNRVIRSLPTPVPSAREPLDAPVSSPVSAPSNAPADTPAFASSSPVGAQAGINQFLSYANQRQIGSGDEPEAAMLSNRVTLEPVKAQCGGVSPTVLIDLDPKGALFDSTSASRPPSGLARGLAQLRLSGVSIAWISGNGIDKLDAINRALRYSGLDLNNEDRVLLVRGPDDRKQTLREELSQISCLIAIAGDTRSDFDELYDYLKNPADAGSLEPLIGDGWFLIAQPLL</sequence>
<feature type="region of interest" description="Disordered" evidence="1">
    <location>
        <begin position="154"/>
        <end position="205"/>
    </location>
</feature>
<dbReference type="PROSITE" id="PS51257">
    <property type="entry name" value="PROKAR_LIPOPROTEIN"/>
    <property type="match status" value="1"/>
</dbReference>
<feature type="compositionally biased region" description="Low complexity" evidence="1">
    <location>
        <begin position="182"/>
        <end position="196"/>
    </location>
</feature>
<feature type="compositionally biased region" description="Low complexity" evidence="1">
    <location>
        <begin position="111"/>
        <end position="132"/>
    </location>
</feature>
<accession>A0A074M8S6</accession>
<feature type="region of interest" description="Disordered" evidence="1">
    <location>
        <begin position="111"/>
        <end position="138"/>
    </location>
</feature>
<comment type="caution">
    <text evidence="2">The sequence shown here is derived from an EMBL/GenBank/DDBJ whole genome shotgun (WGS) entry which is preliminary data.</text>
</comment>
<reference evidence="2 3" key="1">
    <citation type="submission" date="2014-04" db="EMBL/GenBank/DDBJ databases">
        <title>A comprehensive comparison of genomes of Erythrobacter spp. strains.</title>
        <authorList>
            <person name="Zheng Q."/>
        </authorList>
    </citation>
    <scope>NUCLEOTIDE SEQUENCE [LARGE SCALE GENOMIC DNA]</scope>
    <source>
        <strain evidence="2 3">DSM 6997</strain>
    </source>
</reference>
<dbReference type="Gene3D" id="3.40.50.1000">
    <property type="entry name" value="HAD superfamily/HAD-like"/>
    <property type="match status" value="1"/>
</dbReference>
<gene>
    <name evidence="2" type="ORF">EH31_11775</name>
</gene>
<dbReference type="RefSeq" id="WP_034960398.1">
    <property type="nucleotide sequence ID" value="NZ_JMIW01000004.1"/>
</dbReference>
<dbReference type="STRING" id="1044.EH31_11775"/>
<dbReference type="OrthoDB" id="193314at2"/>
<evidence type="ECO:0000313" key="3">
    <source>
        <dbReference type="Proteomes" id="UP000027647"/>
    </source>
</evidence>
<dbReference type="eggNOG" id="ENOG5030HRF">
    <property type="taxonomic scope" value="Bacteria"/>
</dbReference>
<name>A0A074M8S6_ERYLO</name>
<keyword evidence="3" id="KW-1185">Reference proteome</keyword>
<dbReference type="Proteomes" id="UP000027647">
    <property type="component" value="Unassembled WGS sequence"/>
</dbReference>
<dbReference type="EMBL" id="JMIW01000004">
    <property type="protein sequence ID" value="KEO89824.1"/>
    <property type="molecule type" value="Genomic_DNA"/>
</dbReference>
<evidence type="ECO:0000256" key="1">
    <source>
        <dbReference type="SAM" id="MobiDB-lite"/>
    </source>
</evidence>
<organism evidence="2 3">
    <name type="scientific">Erythrobacter longus</name>
    <dbReference type="NCBI Taxonomy" id="1044"/>
    <lineage>
        <taxon>Bacteria</taxon>
        <taxon>Pseudomonadati</taxon>
        <taxon>Pseudomonadota</taxon>
        <taxon>Alphaproteobacteria</taxon>
        <taxon>Sphingomonadales</taxon>
        <taxon>Erythrobacteraceae</taxon>
        <taxon>Erythrobacter/Porphyrobacter group</taxon>
        <taxon>Erythrobacter</taxon>
    </lineage>
</organism>
<dbReference type="AlphaFoldDB" id="A0A074M8S6"/>
<evidence type="ECO:0000313" key="2">
    <source>
        <dbReference type="EMBL" id="KEO89824.1"/>
    </source>
</evidence>
<dbReference type="InterPro" id="IPR023214">
    <property type="entry name" value="HAD_sf"/>
</dbReference>
<proteinExistence type="predicted"/>